<name>A0A9Q1FU77_SYNKA</name>
<accession>A0A9Q1FU77</accession>
<evidence type="ECO:0000256" key="1">
    <source>
        <dbReference type="SAM" id="MobiDB-lite"/>
    </source>
</evidence>
<protein>
    <submittedName>
        <fullName evidence="2">Uncharacterized protein</fullName>
    </submittedName>
</protein>
<feature type="region of interest" description="Disordered" evidence="1">
    <location>
        <begin position="97"/>
        <end position="117"/>
    </location>
</feature>
<dbReference type="AlphaFoldDB" id="A0A9Q1FU77"/>
<evidence type="ECO:0000313" key="2">
    <source>
        <dbReference type="EMBL" id="KAJ8365941.1"/>
    </source>
</evidence>
<evidence type="ECO:0000313" key="3">
    <source>
        <dbReference type="Proteomes" id="UP001152622"/>
    </source>
</evidence>
<dbReference type="EMBL" id="JAINUF010000004">
    <property type="protein sequence ID" value="KAJ8365941.1"/>
    <property type="molecule type" value="Genomic_DNA"/>
</dbReference>
<reference evidence="2" key="1">
    <citation type="journal article" date="2023" name="Science">
        <title>Genome structures resolve the early diversification of teleost fishes.</title>
        <authorList>
            <person name="Parey E."/>
            <person name="Louis A."/>
            <person name="Montfort J."/>
            <person name="Bouchez O."/>
            <person name="Roques C."/>
            <person name="Iampietro C."/>
            <person name="Lluch J."/>
            <person name="Castinel A."/>
            <person name="Donnadieu C."/>
            <person name="Desvignes T."/>
            <person name="Floi Bucao C."/>
            <person name="Jouanno E."/>
            <person name="Wen M."/>
            <person name="Mejri S."/>
            <person name="Dirks R."/>
            <person name="Jansen H."/>
            <person name="Henkel C."/>
            <person name="Chen W.J."/>
            <person name="Zahm M."/>
            <person name="Cabau C."/>
            <person name="Klopp C."/>
            <person name="Thompson A.W."/>
            <person name="Robinson-Rechavi M."/>
            <person name="Braasch I."/>
            <person name="Lecointre G."/>
            <person name="Bobe J."/>
            <person name="Postlethwait J.H."/>
            <person name="Berthelot C."/>
            <person name="Roest Crollius H."/>
            <person name="Guiguen Y."/>
        </authorList>
    </citation>
    <scope>NUCLEOTIDE SEQUENCE</scope>
    <source>
        <strain evidence="2">WJC10195</strain>
    </source>
</reference>
<feature type="region of interest" description="Disordered" evidence="1">
    <location>
        <begin position="1"/>
        <end position="40"/>
    </location>
</feature>
<comment type="caution">
    <text evidence="2">The sequence shown here is derived from an EMBL/GenBank/DDBJ whole genome shotgun (WGS) entry which is preliminary data.</text>
</comment>
<dbReference type="Proteomes" id="UP001152622">
    <property type="component" value="Chromosome 4"/>
</dbReference>
<sequence>MATRRLRRDESQSRQTAVKNLLGSHGCQLPPGTDGTGRTDARARRAGMICLCNLKTWQASAGRTEGTLKKRSGWSPGGVWRSFVSSVKECERLRGPFGVEHKGPLQPSLGKMGPPLA</sequence>
<gene>
    <name evidence="2" type="ORF">SKAU_G00147720</name>
</gene>
<proteinExistence type="predicted"/>
<organism evidence="2 3">
    <name type="scientific">Synaphobranchus kaupii</name>
    <name type="common">Kaup's arrowtooth eel</name>
    <dbReference type="NCBI Taxonomy" id="118154"/>
    <lineage>
        <taxon>Eukaryota</taxon>
        <taxon>Metazoa</taxon>
        <taxon>Chordata</taxon>
        <taxon>Craniata</taxon>
        <taxon>Vertebrata</taxon>
        <taxon>Euteleostomi</taxon>
        <taxon>Actinopterygii</taxon>
        <taxon>Neopterygii</taxon>
        <taxon>Teleostei</taxon>
        <taxon>Anguilliformes</taxon>
        <taxon>Synaphobranchidae</taxon>
        <taxon>Synaphobranchus</taxon>
    </lineage>
</organism>
<keyword evidence="3" id="KW-1185">Reference proteome</keyword>